<proteinExistence type="predicted"/>
<comment type="caution">
    <text evidence="1">The sequence shown here is derived from an EMBL/GenBank/DDBJ whole genome shotgun (WGS) entry which is preliminary data.</text>
</comment>
<dbReference type="Proteomes" id="UP000320176">
    <property type="component" value="Unassembled WGS sequence"/>
</dbReference>
<dbReference type="AlphaFoldDB" id="A0A5C6B261"/>
<dbReference type="RefSeq" id="WP_146519094.1">
    <property type="nucleotide sequence ID" value="NZ_CP151726.1"/>
</dbReference>
<evidence type="ECO:0000313" key="1">
    <source>
        <dbReference type="EMBL" id="TWU05927.1"/>
    </source>
</evidence>
<reference evidence="1 2" key="1">
    <citation type="submission" date="2019-02" db="EMBL/GenBank/DDBJ databases">
        <title>Deep-cultivation of Planctomycetes and their phenomic and genomic characterization uncovers novel biology.</title>
        <authorList>
            <person name="Wiegand S."/>
            <person name="Jogler M."/>
            <person name="Boedeker C."/>
            <person name="Pinto D."/>
            <person name="Vollmers J."/>
            <person name="Rivas-Marin E."/>
            <person name="Kohn T."/>
            <person name="Peeters S.H."/>
            <person name="Heuer A."/>
            <person name="Rast P."/>
            <person name="Oberbeckmann S."/>
            <person name="Bunk B."/>
            <person name="Jeske O."/>
            <person name="Meyerdierks A."/>
            <person name="Storesund J.E."/>
            <person name="Kallscheuer N."/>
            <person name="Luecker S."/>
            <person name="Lage O.M."/>
            <person name="Pohl T."/>
            <person name="Merkel B.J."/>
            <person name="Hornburger P."/>
            <person name="Mueller R.-W."/>
            <person name="Bruemmer F."/>
            <person name="Labrenz M."/>
            <person name="Spormann A.M."/>
            <person name="Op Den Camp H."/>
            <person name="Overmann J."/>
            <person name="Amann R."/>
            <person name="Jetten M.S.M."/>
            <person name="Mascher T."/>
            <person name="Medema M.H."/>
            <person name="Devos D.P."/>
            <person name="Kaster A.-K."/>
            <person name="Ovreas L."/>
            <person name="Rohde M."/>
            <person name="Galperin M.Y."/>
            <person name="Jogler C."/>
        </authorList>
    </citation>
    <scope>NUCLEOTIDE SEQUENCE [LARGE SCALE GENOMIC DNA]</scope>
    <source>
        <strain evidence="1 2">Pla52n</strain>
    </source>
</reference>
<gene>
    <name evidence="1" type="ORF">Pla52n_16430</name>
</gene>
<dbReference type="OrthoDB" id="268218at2"/>
<accession>A0A5C6B261</accession>
<organism evidence="1 2">
    <name type="scientific">Stieleria varia</name>
    <dbReference type="NCBI Taxonomy" id="2528005"/>
    <lineage>
        <taxon>Bacteria</taxon>
        <taxon>Pseudomonadati</taxon>
        <taxon>Planctomycetota</taxon>
        <taxon>Planctomycetia</taxon>
        <taxon>Pirellulales</taxon>
        <taxon>Pirellulaceae</taxon>
        <taxon>Stieleria</taxon>
    </lineage>
</organism>
<protein>
    <submittedName>
        <fullName evidence="1">Uncharacterized protein</fullName>
    </submittedName>
</protein>
<name>A0A5C6B261_9BACT</name>
<sequence length="183" mass="20799" precursor="true">MTSGLSRDDSLVKIEALLDEFYDSQTCWAKLGRCESATDLPQPYDSLLNHNKHMTVTVESHHGETVDVVVHRFHRHDNWYAREITLQTTGSKKTVQYGIVRLNVDALEPEVWKRIESQETPLGRVLIEHNVLRKVTLCELWKVTAGESLAQMLQVPQGKVVYGRTALIYCDGEPAIELLEIVS</sequence>
<dbReference type="SUPFAM" id="SSF64288">
    <property type="entry name" value="Chorismate lyase-like"/>
    <property type="match status" value="1"/>
</dbReference>
<dbReference type="EMBL" id="SJPN01000002">
    <property type="protein sequence ID" value="TWU05927.1"/>
    <property type="molecule type" value="Genomic_DNA"/>
</dbReference>
<dbReference type="Gene3D" id="3.40.1410.10">
    <property type="entry name" value="Chorismate lyase-like"/>
    <property type="match status" value="1"/>
</dbReference>
<dbReference type="InterPro" id="IPR028978">
    <property type="entry name" value="Chorismate_lyase_/UTRA_dom_sf"/>
</dbReference>
<keyword evidence="2" id="KW-1185">Reference proteome</keyword>
<evidence type="ECO:0000313" key="2">
    <source>
        <dbReference type="Proteomes" id="UP000320176"/>
    </source>
</evidence>